<dbReference type="Proteomes" id="UP000002007">
    <property type="component" value="Chromosome"/>
</dbReference>
<dbReference type="InterPro" id="IPR008030">
    <property type="entry name" value="NmrA-like"/>
</dbReference>
<dbReference type="STRING" id="288705.RSal33209_2853"/>
<dbReference type="Gene3D" id="3.40.50.720">
    <property type="entry name" value="NAD(P)-binding Rossmann-like Domain"/>
    <property type="match status" value="1"/>
</dbReference>
<gene>
    <name evidence="2" type="ordered locus">RSal33209_2853</name>
</gene>
<organism evidence="2 3">
    <name type="scientific">Renibacterium salmoninarum (strain ATCC 33209 / DSM 20767 / JCM 11484 / NBRC 15589 / NCIMB 2235)</name>
    <dbReference type="NCBI Taxonomy" id="288705"/>
    <lineage>
        <taxon>Bacteria</taxon>
        <taxon>Bacillati</taxon>
        <taxon>Actinomycetota</taxon>
        <taxon>Actinomycetes</taxon>
        <taxon>Micrococcales</taxon>
        <taxon>Micrococcaceae</taxon>
        <taxon>Renibacterium</taxon>
    </lineage>
</organism>
<reference evidence="3" key="1">
    <citation type="journal article" date="2008" name="J. Bacteriol.">
        <title>Genome sequence of the fish pathogen Renibacterium salmoninarum suggests reductive evolution away from an environmental Arthrobacter ancestor.</title>
        <authorList>
            <person name="Wiens G.D."/>
            <person name="Rockey D.D."/>
            <person name="Wu Z."/>
            <person name="Chang J."/>
            <person name="Levy R."/>
            <person name="Crane S."/>
            <person name="Chen D.S."/>
            <person name="Capri G.R."/>
            <person name="Burnett J.R."/>
            <person name="Sudheesh P.S."/>
            <person name="Schipma M.J."/>
            <person name="Burd H."/>
            <person name="Bhattacharyya A."/>
            <person name="Rhodes L.D."/>
            <person name="Kaul R."/>
            <person name="Strom M.S."/>
        </authorList>
    </citation>
    <scope>NUCLEOTIDE SEQUENCE [LARGE SCALE GENOMIC DNA]</scope>
    <source>
        <strain evidence="3">ATCC 33209 / DSM 20767 / JCM 11484 / NBRC 15589 / NCIMB 2235</strain>
    </source>
</reference>
<dbReference type="EMBL" id="CP000910">
    <property type="protein sequence ID" value="ABY24577.1"/>
    <property type="molecule type" value="Genomic_DNA"/>
</dbReference>
<dbReference type="Pfam" id="PF05368">
    <property type="entry name" value="NmrA"/>
    <property type="match status" value="1"/>
</dbReference>
<dbReference type="InterPro" id="IPR036291">
    <property type="entry name" value="NAD(P)-bd_dom_sf"/>
</dbReference>
<dbReference type="HOGENOM" id="CLU_1873745_0_0_11"/>
<sequence>MLNIMSAKIAITGATGNIGGAVGLALSSAGAELKLVVRDVIRAPKLAGASAIASSGYADSEANRLALDGVELLFMVSAAEAPDRLAQHLAFVDAATAAGVKHIVYTSFIGASADATFTLARDHWATEEHIKSAGLS</sequence>
<evidence type="ECO:0000313" key="3">
    <source>
        <dbReference type="Proteomes" id="UP000002007"/>
    </source>
</evidence>
<name>A9WTQ6_RENSM</name>
<feature type="domain" description="NmrA-like" evidence="1">
    <location>
        <begin position="6"/>
        <end position="130"/>
    </location>
</feature>
<dbReference type="PANTHER" id="PTHR47129">
    <property type="entry name" value="QUINONE OXIDOREDUCTASE 2"/>
    <property type="match status" value="1"/>
</dbReference>
<dbReference type="eggNOG" id="COG0702">
    <property type="taxonomic scope" value="Bacteria"/>
</dbReference>
<keyword evidence="3" id="KW-1185">Reference proteome</keyword>
<dbReference type="InterPro" id="IPR052718">
    <property type="entry name" value="NmrA-type_oxidoreductase"/>
</dbReference>
<dbReference type="KEGG" id="rsa:RSal33209_2853"/>
<dbReference type="PANTHER" id="PTHR47129:SF1">
    <property type="entry name" value="NMRA-LIKE DOMAIN-CONTAINING PROTEIN"/>
    <property type="match status" value="1"/>
</dbReference>
<accession>A9WTQ6</accession>
<evidence type="ECO:0000313" key="2">
    <source>
        <dbReference type="EMBL" id="ABY24577.1"/>
    </source>
</evidence>
<proteinExistence type="predicted"/>
<dbReference type="SUPFAM" id="SSF51735">
    <property type="entry name" value="NAD(P)-binding Rossmann-fold domains"/>
    <property type="match status" value="1"/>
</dbReference>
<evidence type="ECO:0000259" key="1">
    <source>
        <dbReference type="Pfam" id="PF05368"/>
    </source>
</evidence>
<dbReference type="AlphaFoldDB" id="A9WTQ6"/>
<protein>
    <recommendedName>
        <fullName evidence="1">NmrA-like domain-containing protein</fullName>
    </recommendedName>
</protein>